<proteinExistence type="predicted"/>
<evidence type="ECO:0000256" key="2">
    <source>
        <dbReference type="ARBA" id="ARBA00023125"/>
    </source>
</evidence>
<feature type="domain" description="HTH marR-type" evidence="4">
    <location>
        <begin position="17"/>
        <end position="151"/>
    </location>
</feature>
<organism evidence="5 6">
    <name type="scientific">Chitinophaga defluvii</name>
    <dbReference type="NCBI Taxonomy" id="3163343"/>
    <lineage>
        <taxon>Bacteria</taxon>
        <taxon>Pseudomonadati</taxon>
        <taxon>Bacteroidota</taxon>
        <taxon>Chitinophagia</taxon>
        <taxon>Chitinophagales</taxon>
        <taxon>Chitinophagaceae</taxon>
        <taxon>Chitinophaga</taxon>
    </lineage>
</organism>
<dbReference type="Gene3D" id="1.10.10.10">
    <property type="entry name" value="Winged helix-like DNA-binding domain superfamily/Winged helix DNA-binding domain"/>
    <property type="match status" value="1"/>
</dbReference>
<dbReference type="InterPro" id="IPR000835">
    <property type="entry name" value="HTH_MarR-typ"/>
</dbReference>
<name>A0ABV2TAZ7_9BACT</name>
<dbReference type="SUPFAM" id="SSF46785">
    <property type="entry name" value="Winged helix' DNA-binding domain"/>
    <property type="match status" value="1"/>
</dbReference>
<comment type="caution">
    <text evidence="5">The sequence shown here is derived from an EMBL/GenBank/DDBJ whole genome shotgun (WGS) entry which is preliminary data.</text>
</comment>
<dbReference type="SMART" id="SM00347">
    <property type="entry name" value="HTH_MARR"/>
    <property type="match status" value="1"/>
</dbReference>
<evidence type="ECO:0000256" key="3">
    <source>
        <dbReference type="ARBA" id="ARBA00023163"/>
    </source>
</evidence>
<dbReference type="EMBL" id="JBEXAC010000002">
    <property type="protein sequence ID" value="MET7000218.1"/>
    <property type="molecule type" value="Genomic_DNA"/>
</dbReference>
<dbReference type="Pfam" id="PF01047">
    <property type="entry name" value="MarR"/>
    <property type="match status" value="1"/>
</dbReference>
<evidence type="ECO:0000313" key="5">
    <source>
        <dbReference type="EMBL" id="MET7000218.1"/>
    </source>
</evidence>
<protein>
    <submittedName>
        <fullName evidence="5">MarR family transcriptional regulator</fullName>
    </submittedName>
</protein>
<dbReference type="Proteomes" id="UP001549749">
    <property type="component" value="Unassembled WGS sequence"/>
</dbReference>
<reference evidence="5 6" key="1">
    <citation type="submission" date="2024-06" db="EMBL/GenBank/DDBJ databases">
        <title>Chitinophaga defluvii sp. nov., isolated from municipal sewage.</title>
        <authorList>
            <person name="Zhang L."/>
        </authorList>
    </citation>
    <scope>NUCLEOTIDE SEQUENCE [LARGE SCALE GENOMIC DNA]</scope>
    <source>
        <strain evidence="5 6">H8</strain>
    </source>
</reference>
<dbReference type="InterPro" id="IPR036390">
    <property type="entry name" value="WH_DNA-bd_sf"/>
</dbReference>
<dbReference type="InterPro" id="IPR036388">
    <property type="entry name" value="WH-like_DNA-bd_sf"/>
</dbReference>
<gene>
    <name evidence="5" type="ORF">ABR189_22695</name>
</gene>
<keyword evidence="3" id="KW-0804">Transcription</keyword>
<keyword evidence="6" id="KW-1185">Reference proteome</keyword>
<dbReference type="PANTHER" id="PTHR42756">
    <property type="entry name" value="TRANSCRIPTIONAL REGULATOR, MARR"/>
    <property type="match status" value="1"/>
</dbReference>
<dbReference type="RefSeq" id="WP_354662778.1">
    <property type="nucleotide sequence ID" value="NZ_JBEXAC010000002.1"/>
</dbReference>
<accession>A0ABV2TAZ7</accession>
<evidence type="ECO:0000259" key="4">
    <source>
        <dbReference type="PROSITE" id="PS50995"/>
    </source>
</evidence>
<dbReference type="PANTHER" id="PTHR42756:SF1">
    <property type="entry name" value="TRANSCRIPTIONAL REPRESSOR OF EMRAB OPERON"/>
    <property type="match status" value="1"/>
</dbReference>
<evidence type="ECO:0000256" key="1">
    <source>
        <dbReference type="ARBA" id="ARBA00023015"/>
    </source>
</evidence>
<keyword evidence="2" id="KW-0238">DNA-binding</keyword>
<evidence type="ECO:0000313" key="6">
    <source>
        <dbReference type="Proteomes" id="UP001549749"/>
    </source>
</evidence>
<dbReference type="PROSITE" id="PS50995">
    <property type="entry name" value="HTH_MARR_2"/>
    <property type="match status" value="1"/>
</dbReference>
<sequence>MSNPTDLKLQACMQKRPRSLLRLLSITKKDLDWRLTEKLQERGYPDFKLGDMVLLANIQPEGTINNDLAKKARISKQAMSKVVKNLEAAGYILTRKHEKDNRAVVIFLSEKGKKLMITVSECVDEIQEVYVSVIGEAENEALKNTLIKLITALHPEI</sequence>
<keyword evidence="1" id="KW-0805">Transcription regulation</keyword>